<dbReference type="Pfam" id="PF01521">
    <property type="entry name" value="Fe-S_biosyn"/>
    <property type="match status" value="1"/>
</dbReference>
<sequence length="121" mass="13542">MKIEITNDAKNKLQPYVDAGKKIILDLDDGLGRFSGEGDCALITKFRIIVVSANEDLSDYSIILNSDIGDIYYKQSAEEFIDNSLKLDVNPKTQLLIFKNANEIIDNSVNIIDYDVVKSHS</sequence>
<dbReference type="Proteomes" id="UP001596186">
    <property type="component" value="Unassembled WGS sequence"/>
</dbReference>
<dbReference type="InterPro" id="IPR035903">
    <property type="entry name" value="HesB-like_dom_sf"/>
</dbReference>
<feature type="domain" description="Core" evidence="1">
    <location>
        <begin position="1"/>
        <end position="113"/>
    </location>
</feature>
<evidence type="ECO:0000313" key="3">
    <source>
        <dbReference type="Proteomes" id="UP001596186"/>
    </source>
</evidence>
<comment type="caution">
    <text evidence="2">The sequence shown here is derived from an EMBL/GenBank/DDBJ whole genome shotgun (WGS) entry which is preliminary data.</text>
</comment>
<reference evidence="3" key="1">
    <citation type="journal article" date="2019" name="Int. J. Syst. Evol. Microbiol.">
        <title>The Global Catalogue of Microorganisms (GCM) 10K type strain sequencing project: providing services to taxonomists for standard genome sequencing and annotation.</title>
        <authorList>
            <consortium name="The Broad Institute Genomics Platform"/>
            <consortium name="The Broad Institute Genome Sequencing Center for Infectious Disease"/>
            <person name="Wu L."/>
            <person name="Ma J."/>
        </authorList>
    </citation>
    <scope>NUCLEOTIDE SEQUENCE [LARGE SCALE GENOMIC DNA]</scope>
    <source>
        <strain evidence="3">CCM 8895</strain>
    </source>
</reference>
<organism evidence="2 3">
    <name type="scientific">Companilactobacillus baiquanensis</name>
    <dbReference type="NCBI Taxonomy" id="2486005"/>
    <lineage>
        <taxon>Bacteria</taxon>
        <taxon>Bacillati</taxon>
        <taxon>Bacillota</taxon>
        <taxon>Bacilli</taxon>
        <taxon>Lactobacillales</taxon>
        <taxon>Lactobacillaceae</taxon>
        <taxon>Companilactobacillus</taxon>
    </lineage>
</organism>
<dbReference type="SUPFAM" id="SSF89360">
    <property type="entry name" value="HesB-like domain"/>
    <property type="match status" value="1"/>
</dbReference>
<evidence type="ECO:0000259" key="1">
    <source>
        <dbReference type="Pfam" id="PF01521"/>
    </source>
</evidence>
<dbReference type="InterPro" id="IPR000361">
    <property type="entry name" value="ATAP_core_dom"/>
</dbReference>
<protein>
    <submittedName>
        <fullName evidence="2">Iron-sulfur cluster biosynthesis family protein</fullName>
    </submittedName>
</protein>
<accession>A0ABW1UUH4</accession>
<dbReference type="Gene3D" id="2.60.300.12">
    <property type="entry name" value="HesB-like domain"/>
    <property type="match status" value="1"/>
</dbReference>
<dbReference type="RefSeq" id="WP_125593930.1">
    <property type="nucleotide sequence ID" value="NZ_JBHSSN010000006.1"/>
</dbReference>
<name>A0ABW1UUH4_9LACO</name>
<evidence type="ECO:0000313" key="2">
    <source>
        <dbReference type="EMBL" id="MFC6323072.1"/>
    </source>
</evidence>
<gene>
    <name evidence="2" type="ORF">ACFP1F_04735</name>
</gene>
<keyword evidence="3" id="KW-1185">Reference proteome</keyword>
<dbReference type="EMBL" id="JBHSSN010000006">
    <property type="protein sequence ID" value="MFC6323072.1"/>
    <property type="molecule type" value="Genomic_DNA"/>
</dbReference>
<proteinExistence type="predicted"/>